<evidence type="ECO:0000313" key="3">
    <source>
        <dbReference type="Proteomes" id="UP000701801"/>
    </source>
</evidence>
<dbReference type="EMBL" id="CAJVRM010000103">
    <property type="protein sequence ID" value="CAG8974408.1"/>
    <property type="molecule type" value="Genomic_DNA"/>
</dbReference>
<keyword evidence="1" id="KW-0472">Membrane</keyword>
<keyword evidence="3" id="KW-1185">Reference proteome</keyword>
<proteinExistence type="predicted"/>
<protein>
    <submittedName>
        <fullName evidence="2">Uncharacterized protein</fullName>
    </submittedName>
</protein>
<gene>
    <name evidence="2" type="ORF">HYALB_00010048</name>
</gene>
<dbReference type="OrthoDB" id="10370977at2759"/>
<evidence type="ECO:0000313" key="2">
    <source>
        <dbReference type="EMBL" id="CAG8974408.1"/>
    </source>
</evidence>
<dbReference type="AlphaFoldDB" id="A0A9N9LI27"/>
<keyword evidence="1" id="KW-1133">Transmembrane helix</keyword>
<accession>A0A9N9LI27</accession>
<feature type="transmembrane region" description="Helical" evidence="1">
    <location>
        <begin position="56"/>
        <end position="78"/>
    </location>
</feature>
<comment type="caution">
    <text evidence="2">The sequence shown here is derived from an EMBL/GenBank/DDBJ whole genome shotgun (WGS) entry which is preliminary data.</text>
</comment>
<organism evidence="2 3">
    <name type="scientific">Hymenoscyphus albidus</name>
    <dbReference type="NCBI Taxonomy" id="595503"/>
    <lineage>
        <taxon>Eukaryota</taxon>
        <taxon>Fungi</taxon>
        <taxon>Dikarya</taxon>
        <taxon>Ascomycota</taxon>
        <taxon>Pezizomycotina</taxon>
        <taxon>Leotiomycetes</taxon>
        <taxon>Helotiales</taxon>
        <taxon>Helotiaceae</taxon>
        <taxon>Hymenoscyphus</taxon>
    </lineage>
</organism>
<reference evidence="2" key="1">
    <citation type="submission" date="2021-07" db="EMBL/GenBank/DDBJ databases">
        <authorList>
            <person name="Durling M."/>
        </authorList>
    </citation>
    <scope>NUCLEOTIDE SEQUENCE</scope>
</reference>
<dbReference type="Proteomes" id="UP000701801">
    <property type="component" value="Unassembled WGS sequence"/>
</dbReference>
<evidence type="ECO:0000256" key="1">
    <source>
        <dbReference type="SAM" id="Phobius"/>
    </source>
</evidence>
<keyword evidence="1" id="KW-0812">Transmembrane</keyword>
<name>A0A9N9LI27_9HELO</name>
<sequence length="149" mass="16043">MPINAIVDAVPSIADALLDSPITSAAVQIVTVPGEAPSNSSVQSTPLIRAPLPKKAVIGITISLSVTFLFFISGIWIYRRQRAKQELREEITDELPRALGYSNELPGEDQRVEIDGRMKVSELYNEKGVAHELSGVKPAVELPAHAASS</sequence>